<dbReference type="InterPro" id="IPR017853">
    <property type="entry name" value="GH"/>
</dbReference>
<gene>
    <name evidence="2" type="primary">glgY</name>
    <name evidence="2" type="ORF">GCM10011494_24660</name>
</gene>
<sequence length="844" mass="92759">MKRRKHAGAAGPAIDRATALATCPRATYRLQFHADFTFADAETLVPYFDELGVSHVYASPITTARRGSRHGYDVTDPTRVNPELGGEAALRRLSAALRKRDMGLIIDIVPNHMSIAGDENPWWHDVLENGQASAFARYFDIDWNAPLVLPVLGSPLPDAIAQGHVRLVDAGGRLCLRLYDETPCPLRPDDPVLAMPRGDALAGHDPGEESGRKALAALAQRQHYRLAYWRAANDQLNWRRFFSINELAALRVEDPDVFAATHALVFRLFAAGVIDGVRVDHVDGLSDPAGYCHRLVSGLEEAGPGRRPYVVVEKILAPGEHHPRDWRVQGTSGYDFMREVTALLHEPAGREPLAELWSRISGRSARFEDEEFTARRQLLSWQFEGQLRACVDAFAALAHGAGDLAWIPKAMLRRAVERLIWVFPVYRTYGTGVSSPPQDAPVREAARRAAARHSPPGEDAVAALVLDWLEGNGPGNARLAAEAVRRFQQLSSPIAAKAVEDTAFYRHGVLLSANEVGSDPARFSMPIADFHAAMARRCAKEPHAMLALATHDHKRGADARARLAVLSGVPEFWRSHVRRWMELARPDAAGIDPADTYMLLQTLVGAWDASALANRPEFLARVQAWQEKALREAKLRSSWVAPDLGYEARCKSLTDALFGSERHREFRDSFARFMQAISPAATANSIAQTALQLSVPGVPDIYQGTELPDFSLVDPDNRRPVDFLRRRDLMAFTEDCGAEAAKLQLISHLLAMRRARPSLFATGDYRSLEVSGPRAGHVVAFARREGGSKLVCAVAIRLDRVLVGGSAPCPSPQWWDGTCVEIGPGEALQAARLFATTTASITLC</sequence>
<dbReference type="Proteomes" id="UP000608154">
    <property type="component" value="Unassembled WGS sequence"/>
</dbReference>
<dbReference type="GO" id="GO:0047470">
    <property type="term" value="F:(1,4)-alpha-D-glucan 1-alpha-D-glucosylmutase activity"/>
    <property type="evidence" value="ECO:0007669"/>
    <property type="project" value="TreeGrafter"/>
</dbReference>
<keyword evidence="3" id="KW-1185">Reference proteome</keyword>
<dbReference type="CDD" id="cd11336">
    <property type="entry name" value="AmyAc_MTSase"/>
    <property type="match status" value="1"/>
</dbReference>
<dbReference type="Gene3D" id="3.20.20.80">
    <property type="entry name" value="Glycosidases"/>
    <property type="match status" value="3"/>
</dbReference>
<dbReference type="SMART" id="SM00642">
    <property type="entry name" value="Aamy"/>
    <property type="match status" value="1"/>
</dbReference>
<dbReference type="EMBL" id="BMHK01000015">
    <property type="protein sequence ID" value="GGC05159.1"/>
    <property type="molecule type" value="Genomic_DNA"/>
</dbReference>
<feature type="domain" description="Glycosyl hydrolase family 13 catalytic" evidence="1">
    <location>
        <begin position="38"/>
        <end position="725"/>
    </location>
</feature>
<organism evidence="2 3">
    <name type="scientific">Novosphingobium endophyticum</name>
    <dbReference type="NCBI Taxonomy" id="1955250"/>
    <lineage>
        <taxon>Bacteria</taxon>
        <taxon>Pseudomonadati</taxon>
        <taxon>Pseudomonadota</taxon>
        <taxon>Alphaproteobacteria</taxon>
        <taxon>Sphingomonadales</taxon>
        <taxon>Sphingomonadaceae</taxon>
        <taxon>Novosphingobium</taxon>
    </lineage>
</organism>
<dbReference type="AlphaFoldDB" id="A0A916TTL5"/>
<dbReference type="Pfam" id="PF00128">
    <property type="entry name" value="Alpha-amylase"/>
    <property type="match status" value="1"/>
</dbReference>
<dbReference type="PANTHER" id="PTHR10357:SF216">
    <property type="entry name" value="MALTOOLIGOSYL TREHALOSE SYNTHASE-RELATED"/>
    <property type="match status" value="1"/>
</dbReference>
<protein>
    <submittedName>
        <fullName evidence="2">Malto-oligosyltrehalose synthase</fullName>
    </submittedName>
</protein>
<evidence type="ECO:0000259" key="1">
    <source>
        <dbReference type="SMART" id="SM00642"/>
    </source>
</evidence>
<dbReference type="SUPFAM" id="SSF51445">
    <property type="entry name" value="(Trans)glycosidases"/>
    <property type="match status" value="1"/>
</dbReference>
<dbReference type="FunFam" id="3.20.20.80:FF:000341">
    <property type="entry name" value="Maltooligosyl trehalose synthase"/>
    <property type="match status" value="1"/>
</dbReference>
<reference evidence="2" key="2">
    <citation type="submission" date="2020-09" db="EMBL/GenBank/DDBJ databases">
        <authorList>
            <person name="Sun Q."/>
            <person name="Zhou Y."/>
        </authorList>
    </citation>
    <scope>NUCLEOTIDE SEQUENCE</scope>
    <source>
        <strain evidence="2">CGMCC 1.15095</strain>
    </source>
</reference>
<dbReference type="RefSeq" id="WP_188771844.1">
    <property type="nucleotide sequence ID" value="NZ_BMHK01000015.1"/>
</dbReference>
<comment type="caution">
    <text evidence="2">The sequence shown here is derived from an EMBL/GenBank/DDBJ whole genome shotgun (WGS) entry which is preliminary data.</text>
</comment>
<proteinExistence type="predicted"/>
<dbReference type="NCBIfam" id="TIGR02401">
    <property type="entry name" value="trehalose_TreY"/>
    <property type="match status" value="1"/>
</dbReference>
<evidence type="ECO:0000313" key="2">
    <source>
        <dbReference type="EMBL" id="GGC05159.1"/>
    </source>
</evidence>
<evidence type="ECO:0000313" key="3">
    <source>
        <dbReference type="Proteomes" id="UP000608154"/>
    </source>
</evidence>
<accession>A0A916TTL5</accession>
<dbReference type="InterPro" id="IPR012767">
    <property type="entry name" value="Trehalose_TreY"/>
</dbReference>
<dbReference type="GO" id="GO:0030980">
    <property type="term" value="P:alpha-glucan catabolic process"/>
    <property type="evidence" value="ECO:0007669"/>
    <property type="project" value="TreeGrafter"/>
</dbReference>
<reference evidence="2" key="1">
    <citation type="journal article" date="2014" name="Int. J. Syst. Evol. Microbiol.">
        <title>Complete genome sequence of Corynebacterium casei LMG S-19264T (=DSM 44701T), isolated from a smear-ripened cheese.</title>
        <authorList>
            <consortium name="US DOE Joint Genome Institute (JGI-PGF)"/>
            <person name="Walter F."/>
            <person name="Albersmeier A."/>
            <person name="Kalinowski J."/>
            <person name="Ruckert C."/>
        </authorList>
    </citation>
    <scope>NUCLEOTIDE SEQUENCE</scope>
    <source>
        <strain evidence="2">CGMCC 1.15095</strain>
    </source>
</reference>
<dbReference type="GO" id="GO:0005992">
    <property type="term" value="P:trehalose biosynthetic process"/>
    <property type="evidence" value="ECO:0007669"/>
    <property type="project" value="TreeGrafter"/>
</dbReference>
<dbReference type="PANTHER" id="PTHR10357">
    <property type="entry name" value="ALPHA-AMYLASE FAMILY MEMBER"/>
    <property type="match status" value="1"/>
</dbReference>
<name>A0A916TTL5_9SPHN</name>
<dbReference type="InterPro" id="IPR006047">
    <property type="entry name" value="GH13_cat_dom"/>
</dbReference>